<evidence type="ECO:0000259" key="3">
    <source>
        <dbReference type="Pfam" id="PF19040"/>
    </source>
</evidence>
<dbReference type="InterPro" id="IPR043968">
    <property type="entry name" value="SGNH"/>
</dbReference>
<dbReference type="InterPro" id="IPR002656">
    <property type="entry name" value="Acyl_transf_3_dom"/>
</dbReference>
<feature type="transmembrane region" description="Helical" evidence="1">
    <location>
        <begin position="248"/>
        <end position="267"/>
    </location>
</feature>
<feature type="transmembrane region" description="Helical" evidence="1">
    <location>
        <begin position="217"/>
        <end position="236"/>
    </location>
</feature>
<gene>
    <name evidence="4" type="ORF">GCM10022404_00220</name>
</gene>
<name>A0ABP7JRQ3_9RHOB</name>
<feature type="transmembrane region" description="Helical" evidence="1">
    <location>
        <begin position="73"/>
        <end position="94"/>
    </location>
</feature>
<accession>A0ABP7JRQ3</accession>
<feature type="transmembrane region" description="Helical" evidence="1">
    <location>
        <begin position="276"/>
        <end position="297"/>
    </location>
</feature>
<dbReference type="SUPFAM" id="SSF52266">
    <property type="entry name" value="SGNH hydrolase"/>
    <property type="match status" value="1"/>
</dbReference>
<dbReference type="InterPro" id="IPR050879">
    <property type="entry name" value="Acyltransferase_3"/>
</dbReference>
<feature type="transmembrane region" description="Helical" evidence="1">
    <location>
        <begin position="28"/>
        <end position="52"/>
    </location>
</feature>
<dbReference type="EMBL" id="BAABDF010000001">
    <property type="protein sequence ID" value="GAA3852804.1"/>
    <property type="molecule type" value="Genomic_DNA"/>
</dbReference>
<organism evidence="4 5">
    <name type="scientific">Celeribacter arenosi</name>
    <dbReference type="NCBI Taxonomy" id="792649"/>
    <lineage>
        <taxon>Bacteria</taxon>
        <taxon>Pseudomonadati</taxon>
        <taxon>Pseudomonadota</taxon>
        <taxon>Alphaproteobacteria</taxon>
        <taxon>Rhodobacterales</taxon>
        <taxon>Roseobacteraceae</taxon>
        <taxon>Celeribacter</taxon>
    </lineage>
</organism>
<protein>
    <recommendedName>
        <fullName evidence="6">Acyltransferase</fullName>
    </recommendedName>
</protein>
<feature type="transmembrane region" description="Helical" evidence="1">
    <location>
        <begin position="303"/>
        <end position="325"/>
    </location>
</feature>
<evidence type="ECO:0008006" key="6">
    <source>
        <dbReference type="Google" id="ProtNLM"/>
    </source>
</evidence>
<keyword evidence="1" id="KW-1133">Transmembrane helix</keyword>
<dbReference type="Proteomes" id="UP001399917">
    <property type="component" value="Unassembled WGS sequence"/>
</dbReference>
<evidence type="ECO:0000259" key="2">
    <source>
        <dbReference type="Pfam" id="PF01757"/>
    </source>
</evidence>
<evidence type="ECO:0000313" key="5">
    <source>
        <dbReference type="Proteomes" id="UP001399917"/>
    </source>
</evidence>
<sequence length="628" mass="69068">MTNYRPEIDGLRTLAVLPVILYHADATLISGGFVGVDVFFVISGYLITSILISELDEGRFSLMRFYERRARRILPALFTVMICCIPFALAWMPPRQMAEFAQSLIAVVFFVSNMLFFRQSDYHAPAAEEKPLLHTWSLAVEEQYYLFFPILLFILWRFGRGRVVTVLAITAGISLLLSEWGWRNHPTANFYLAPGRVWELFAGSFCAFALSRRTIEGHGGLAAIGITLIVLANFAFTEMTPFPGLYTLVPVIGAALIILFATGSTIVGKALSLRPMVWMGLISYSAYLWHQPIFAFARIRSDAVPGTPAMLALAMAAIGLAYLTWRYIEQPFRTRTPIFPMQKQVFGASAVGISAMAIIGYLGQLDDGLQSRMSAEFRTRTAQIDRLANQRLEAIGYGTCHYDRSETTAQFVANWTCAPDRMGAPLRVAIYGDSHAADKAAVLRRSGLDVIQMTAPGCPLAGDGGPASCSVLRAAFQDAIGANPPDVLILANRFSSNELSARHLQMVVDQWASRAAKLIIASPAPEFYNFDDIYAQRGRNAAKALHHDPAPLERFTHAMAKVHQPENVQVLDVLPLFCELSGTCAPVADGLLLVDYGHLSPEAMTALAPALRREVDTLAGIRILSEAH</sequence>
<feature type="domain" description="Acyltransferase 3" evidence="2">
    <location>
        <begin position="6"/>
        <end position="325"/>
    </location>
</feature>
<dbReference type="PANTHER" id="PTHR23028">
    <property type="entry name" value="ACETYLTRANSFERASE"/>
    <property type="match status" value="1"/>
</dbReference>
<feature type="transmembrane region" description="Helical" evidence="1">
    <location>
        <begin position="100"/>
        <end position="117"/>
    </location>
</feature>
<feature type="transmembrane region" description="Helical" evidence="1">
    <location>
        <begin position="345"/>
        <end position="363"/>
    </location>
</feature>
<dbReference type="Pfam" id="PF01757">
    <property type="entry name" value="Acyl_transf_3"/>
    <property type="match status" value="1"/>
</dbReference>
<reference evidence="5" key="1">
    <citation type="journal article" date="2019" name="Int. J. Syst. Evol. Microbiol.">
        <title>The Global Catalogue of Microorganisms (GCM) 10K type strain sequencing project: providing services to taxonomists for standard genome sequencing and annotation.</title>
        <authorList>
            <consortium name="The Broad Institute Genomics Platform"/>
            <consortium name="The Broad Institute Genome Sequencing Center for Infectious Disease"/>
            <person name="Wu L."/>
            <person name="Ma J."/>
        </authorList>
    </citation>
    <scope>NUCLEOTIDE SEQUENCE [LARGE SCALE GENOMIC DNA]</scope>
    <source>
        <strain evidence="5">JCM 17190</strain>
    </source>
</reference>
<feature type="domain" description="SGNH" evidence="3">
    <location>
        <begin position="400"/>
        <end position="612"/>
    </location>
</feature>
<comment type="caution">
    <text evidence="4">The sequence shown here is derived from an EMBL/GenBank/DDBJ whole genome shotgun (WGS) entry which is preliminary data.</text>
</comment>
<proteinExistence type="predicted"/>
<keyword evidence="1" id="KW-0812">Transmembrane</keyword>
<keyword evidence="5" id="KW-1185">Reference proteome</keyword>
<dbReference type="PANTHER" id="PTHR23028:SF53">
    <property type="entry name" value="ACYL_TRANSF_3 DOMAIN-CONTAINING PROTEIN"/>
    <property type="match status" value="1"/>
</dbReference>
<keyword evidence="1" id="KW-0472">Membrane</keyword>
<feature type="transmembrane region" description="Helical" evidence="1">
    <location>
        <begin position="163"/>
        <end position="182"/>
    </location>
</feature>
<dbReference type="RefSeq" id="WP_344841747.1">
    <property type="nucleotide sequence ID" value="NZ_BAABDF010000001.1"/>
</dbReference>
<evidence type="ECO:0000256" key="1">
    <source>
        <dbReference type="SAM" id="Phobius"/>
    </source>
</evidence>
<feature type="transmembrane region" description="Helical" evidence="1">
    <location>
        <begin position="188"/>
        <end position="210"/>
    </location>
</feature>
<dbReference type="Pfam" id="PF19040">
    <property type="entry name" value="SGNH"/>
    <property type="match status" value="1"/>
</dbReference>
<evidence type="ECO:0000313" key="4">
    <source>
        <dbReference type="EMBL" id="GAA3852804.1"/>
    </source>
</evidence>